<feature type="chain" id="PRO_5046055143" description="Lipoprotein" evidence="1">
    <location>
        <begin position="19"/>
        <end position="202"/>
    </location>
</feature>
<evidence type="ECO:0000256" key="1">
    <source>
        <dbReference type="SAM" id="SignalP"/>
    </source>
</evidence>
<keyword evidence="1" id="KW-0732">Signal</keyword>
<reference evidence="2 3" key="1">
    <citation type="submission" date="2023-02" db="EMBL/GenBank/DDBJ databases">
        <title>Devosia algicola sp. nov., isolated from the phycosphere of marine algae.</title>
        <authorList>
            <person name="Kim J.M."/>
            <person name="Lee J.K."/>
            <person name="Choi B.J."/>
            <person name="Bayburt H."/>
            <person name="Jeon C.O."/>
        </authorList>
    </citation>
    <scope>NUCLEOTIDE SEQUENCE [LARGE SCALE GENOMIC DNA]</scope>
    <source>
        <strain evidence="2 3">G20-9</strain>
    </source>
</reference>
<evidence type="ECO:0000313" key="2">
    <source>
        <dbReference type="EMBL" id="WDR02107.1"/>
    </source>
</evidence>
<evidence type="ECO:0008006" key="4">
    <source>
        <dbReference type="Google" id="ProtNLM"/>
    </source>
</evidence>
<keyword evidence="3" id="KW-1185">Reference proteome</keyword>
<dbReference type="PROSITE" id="PS51257">
    <property type="entry name" value="PROKAR_LIPOPROTEIN"/>
    <property type="match status" value="1"/>
</dbReference>
<organism evidence="2 3">
    <name type="scientific">Devosia algicola</name>
    <dbReference type="NCBI Taxonomy" id="3026418"/>
    <lineage>
        <taxon>Bacteria</taxon>
        <taxon>Pseudomonadati</taxon>
        <taxon>Pseudomonadota</taxon>
        <taxon>Alphaproteobacteria</taxon>
        <taxon>Hyphomicrobiales</taxon>
        <taxon>Devosiaceae</taxon>
        <taxon>Devosia</taxon>
    </lineage>
</organism>
<accession>A0ABY7YLK6</accession>
<dbReference type="RefSeq" id="WP_282218514.1">
    <property type="nucleotide sequence ID" value="NZ_CP118246.1"/>
</dbReference>
<proteinExistence type="predicted"/>
<gene>
    <name evidence="2" type="ORF">PSQ19_15755</name>
</gene>
<sequence length="202" mass="21834">MTLLAKLIATAGSLLALAGCVDATVDIDVISPTTAKASMTQIMGAEFFAMIKPDLAKPEPKTGKPGMERFCAKGELVENADGSATCNFAERGKFATITLGRAQQRVRFTPLGDNLVRVELSLADIAEEVGAHRWDDEKTRQMNQSLFSGHTCTLRFGGMEVIDTNMTLSPDKRSAEQVVHFLDLINGTTDLPATLYAVVRVK</sequence>
<dbReference type="EMBL" id="CP118246">
    <property type="protein sequence ID" value="WDR02107.1"/>
    <property type="molecule type" value="Genomic_DNA"/>
</dbReference>
<protein>
    <recommendedName>
        <fullName evidence="4">Lipoprotein</fullName>
    </recommendedName>
</protein>
<feature type="signal peptide" evidence="1">
    <location>
        <begin position="1"/>
        <end position="18"/>
    </location>
</feature>
<evidence type="ECO:0000313" key="3">
    <source>
        <dbReference type="Proteomes" id="UP001220530"/>
    </source>
</evidence>
<name>A0ABY7YLK6_9HYPH</name>
<dbReference type="Proteomes" id="UP001220530">
    <property type="component" value="Chromosome"/>
</dbReference>